<evidence type="ECO:0000256" key="4">
    <source>
        <dbReference type="SAM" id="MobiDB-lite"/>
    </source>
</evidence>
<evidence type="ECO:0000256" key="5">
    <source>
        <dbReference type="SAM" id="Phobius"/>
    </source>
</evidence>
<dbReference type="InterPro" id="IPR015943">
    <property type="entry name" value="WD40/YVTN_repeat-like_dom_sf"/>
</dbReference>
<evidence type="ECO:0000256" key="3">
    <source>
        <dbReference type="PROSITE-ProRule" id="PRU00221"/>
    </source>
</evidence>
<evidence type="ECO:0000256" key="2">
    <source>
        <dbReference type="ARBA" id="ARBA00022737"/>
    </source>
</evidence>
<proteinExistence type="predicted"/>
<dbReference type="InterPro" id="IPR051350">
    <property type="entry name" value="WD_repeat-ST_regulator"/>
</dbReference>
<dbReference type="InterPro" id="IPR001680">
    <property type="entry name" value="WD40_rpt"/>
</dbReference>
<dbReference type="STRING" id="930990.A0A067MB39"/>
<organism evidence="6 7">
    <name type="scientific">Botryobasidium botryosum (strain FD-172 SS1)</name>
    <dbReference type="NCBI Taxonomy" id="930990"/>
    <lineage>
        <taxon>Eukaryota</taxon>
        <taxon>Fungi</taxon>
        <taxon>Dikarya</taxon>
        <taxon>Basidiomycota</taxon>
        <taxon>Agaricomycotina</taxon>
        <taxon>Agaricomycetes</taxon>
        <taxon>Cantharellales</taxon>
        <taxon>Botryobasidiaceae</taxon>
        <taxon>Botryobasidium</taxon>
    </lineage>
</organism>
<dbReference type="PROSITE" id="PS50294">
    <property type="entry name" value="WD_REPEATS_REGION"/>
    <property type="match status" value="1"/>
</dbReference>
<feature type="compositionally biased region" description="Polar residues" evidence="4">
    <location>
        <begin position="1"/>
        <end position="10"/>
    </location>
</feature>
<feature type="region of interest" description="Disordered" evidence="4">
    <location>
        <begin position="1"/>
        <end position="58"/>
    </location>
</feature>
<keyword evidence="5" id="KW-0472">Membrane</keyword>
<dbReference type="OrthoDB" id="972532at2759"/>
<feature type="repeat" description="WD" evidence="3">
    <location>
        <begin position="950"/>
        <end position="993"/>
    </location>
</feature>
<dbReference type="EMBL" id="KL198082">
    <property type="protein sequence ID" value="KDQ09097.1"/>
    <property type="molecule type" value="Genomic_DNA"/>
</dbReference>
<reference evidence="7" key="1">
    <citation type="journal article" date="2014" name="Proc. Natl. Acad. Sci. U.S.A.">
        <title>Extensive sampling of basidiomycete genomes demonstrates inadequacy of the white-rot/brown-rot paradigm for wood decay fungi.</title>
        <authorList>
            <person name="Riley R."/>
            <person name="Salamov A.A."/>
            <person name="Brown D.W."/>
            <person name="Nagy L.G."/>
            <person name="Floudas D."/>
            <person name="Held B.W."/>
            <person name="Levasseur A."/>
            <person name="Lombard V."/>
            <person name="Morin E."/>
            <person name="Otillar R."/>
            <person name="Lindquist E.A."/>
            <person name="Sun H."/>
            <person name="LaButti K.M."/>
            <person name="Schmutz J."/>
            <person name="Jabbour D."/>
            <person name="Luo H."/>
            <person name="Baker S.E."/>
            <person name="Pisabarro A.G."/>
            <person name="Walton J.D."/>
            <person name="Blanchette R.A."/>
            <person name="Henrissat B."/>
            <person name="Martin F."/>
            <person name="Cullen D."/>
            <person name="Hibbett D.S."/>
            <person name="Grigoriev I.V."/>
        </authorList>
    </citation>
    <scope>NUCLEOTIDE SEQUENCE [LARGE SCALE GENOMIC DNA]</scope>
    <source>
        <strain evidence="7">FD-172 SS1</strain>
    </source>
</reference>
<name>A0A067MB39_BOTB1</name>
<dbReference type="GO" id="GO:0034657">
    <property type="term" value="C:GID complex"/>
    <property type="evidence" value="ECO:0007669"/>
    <property type="project" value="TreeGrafter"/>
</dbReference>
<dbReference type="Pfam" id="PF00400">
    <property type="entry name" value="WD40"/>
    <property type="match status" value="3"/>
</dbReference>
<feature type="region of interest" description="Disordered" evidence="4">
    <location>
        <begin position="633"/>
        <end position="652"/>
    </location>
</feature>
<gene>
    <name evidence="6" type="ORF">BOTBODRAFT_535641</name>
</gene>
<dbReference type="PANTHER" id="PTHR22838">
    <property type="entry name" value="WD REPEAT PROTEIN 26-RELATED"/>
    <property type="match status" value="1"/>
</dbReference>
<dbReference type="GO" id="GO:0043161">
    <property type="term" value="P:proteasome-mediated ubiquitin-dependent protein catabolic process"/>
    <property type="evidence" value="ECO:0007669"/>
    <property type="project" value="TreeGrafter"/>
</dbReference>
<feature type="repeat" description="WD" evidence="3">
    <location>
        <begin position="675"/>
        <end position="708"/>
    </location>
</feature>
<keyword evidence="2" id="KW-0677">Repeat</keyword>
<evidence type="ECO:0000256" key="1">
    <source>
        <dbReference type="ARBA" id="ARBA00022574"/>
    </source>
</evidence>
<keyword evidence="1 3" id="KW-0853">WD repeat</keyword>
<evidence type="ECO:0000313" key="6">
    <source>
        <dbReference type="EMBL" id="KDQ09097.1"/>
    </source>
</evidence>
<dbReference type="PANTHER" id="PTHR22838:SF0">
    <property type="entry name" value="WD REPEAT-CONTAINING PROTEIN 26"/>
    <property type="match status" value="1"/>
</dbReference>
<dbReference type="SMART" id="SM00320">
    <property type="entry name" value="WD40"/>
    <property type="match status" value="5"/>
</dbReference>
<feature type="compositionally biased region" description="Polar residues" evidence="4">
    <location>
        <begin position="37"/>
        <end position="52"/>
    </location>
</feature>
<feature type="transmembrane region" description="Helical" evidence="5">
    <location>
        <begin position="400"/>
        <end position="420"/>
    </location>
</feature>
<dbReference type="Gene3D" id="2.130.10.10">
    <property type="entry name" value="YVTN repeat-like/Quinoprotein amine dehydrogenase"/>
    <property type="match status" value="2"/>
</dbReference>
<dbReference type="AlphaFoldDB" id="A0A067MB39"/>
<dbReference type="Proteomes" id="UP000027195">
    <property type="component" value="Unassembled WGS sequence"/>
</dbReference>
<dbReference type="SUPFAM" id="SSF50978">
    <property type="entry name" value="WD40 repeat-like"/>
    <property type="match status" value="1"/>
</dbReference>
<feature type="transmembrane region" description="Helical" evidence="5">
    <location>
        <begin position="426"/>
        <end position="450"/>
    </location>
</feature>
<accession>A0A067MB39</accession>
<keyword evidence="5" id="KW-1133">Transmembrane helix</keyword>
<feature type="compositionally biased region" description="Polar residues" evidence="4">
    <location>
        <begin position="640"/>
        <end position="652"/>
    </location>
</feature>
<evidence type="ECO:0008006" key="8">
    <source>
        <dbReference type="Google" id="ProtNLM"/>
    </source>
</evidence>
<evidence type="ECO:0000313" key="7">
    <source>
        <dbReference type="Proteomes" id="UP000027195"/>
    </source>
</evidence>
<dbReference type="InterPro" id="IPR036322">
    <property type="entry name" value="WD40_repeat_dom_sf"/>
</dbReference>
<keyword evidence="7" id="KW-1185">Reference proteome</keyword>
<keyword evidence="5" id="KW-0812">Transmembrane</keyword>
<dbReference type="InParanoid" id="A0A067MB39"/>
<dbReference type="PROSITE" id="PS50082">
    <property type="entry name" value="WD_REPEATS_2"/>
    <property type="match status" value="2"/>
</dbReference>
<dbReference type="HOGENOM" id="CLU_008849_0_0_1"/>
<sequence>MIGGHSQQAGFSKRDGEGGELKPIPGRTPGYARSRDTSLNTLPHVDQPSTGTAKGWKSDRRRQTLLSLLDELEQLKDEMDGGYGADCKLERETNVQNGATINAHFQTEGAQIFFLFDHRLRALDHELQNFINAVRQLGSSVGLLSSACRLRERLERIIHLFRDNAVELFPNHVKKHGSEALKPSINYRGEIAADRASKYHRLPTSSNPEALPEELDLLAKDLNTFLDHLNEIPEFTEEVVNASALVFQGNLKYRASCLREYSGQFCYPAVRRYVNDLSVEMGEDMECITRALVGFIETGVPTIRFAQSHASEVLQNLSTMAIYFSAVSSSTLGYSWQYDVPAHIAVMKDMVNILWLMSLVFAIASAVNSMLSLHWRNSVYRSPRNCVPWWVLIWITRTPLWFLAVSVFAYSAGLVCFAFSNYANPWIPWSTTFVTIVTAVPPLAVGTWFASERWAFTKTRGETWLAGLLPEMSHRALIVTSIGWSKRVLTTHTRAMVAWGRIALAWTKGRVTIFRNRESKYATPTRCHSNGHSTVPKVNMSPQHSYNLPVLPLTTLSPEAAASVRFGWTSGLFRIASGLSSRTSTTEEDKTTKSAIIELGHGSGTTEGAARRRFAEIGWRVVRMLRGIPQIRPGALSRPASPTSSEWEPRSPQSICRLKHATSVLKQLAPTQDLGVGHSALVRHLQFSPNGDFLATSSWDRTTLIWKVGQPFVKRCVLAHPEGFVGQVAWSPDGSLLLCKFGRAIKIWTTSGVLVADIDRRAAIRSTAWLPDGKSLISVEGFRIRVLDLTGKVLASHSLARLHIRDIAVTPDGQRILAVVTLEETETGLTAPIKSRAEKRIIVYNMAEQVIESQIPTLQEVCKITMSATGQCALISFENQAPAQLWKVNIIRNQARLMLAHNYMLKAAVASSGPSYFGGQSDQFVICSSKGGNVLVWDRETATLLHSVHAQSHGSDLTDISWNCSSATTMFAAATLDGTVRIWAAPPHKRIATSILAASASACGTPISRAELSASEDGDQLAND</sequence>
<feature type="transmembrane region" description="Helical" evidence="5">
    <location>
        <begin position="353"/>
        <end position="375"/>
    </location>
</feature>
<protein>
    <recommendedName>
        <fullName evidence="8">Anaphase-promoting complex subunit 4 WD40 domain-containing protein</fullName>
    </recommendedName>
</protein>